<accession>A0A8J9ZSB6</accession>
<dbReference type="EMBL" id="OV696689">
    <property type="protein sequence ID" value="CAH1262654.1"/>
    <property type="molecule type" value="Genomic_DNA"/>
</dbReference>
<evidence type="ECO:0000256" key="5">
    <source>
        <dbReference type="ARBA" id="ARBA00023136"/>
    </source>
</evidence>
<keyword evidence="5 7" id="KW-0472">Membrane</keyword>
<feature type="transmembrane region" description="Helical" evidence="7">
    <location>
        <begin position="137"/>
        <end position="156"/>
    </location>
</feature>
<evidence type="ECO:0000256" key="4">
    <source>
        <dbReference type="ARBA" id="ARBA00022989"/>
    </source>
</evidence>
<dbReference type="PANTHER" id="PTHR31746">
    <property type="entry name" value="TRANSMEMBRANE PROTEIN 229 FAMILY MEMBER"/>
    <property type="match status" value="1"/>
</dbReference>
<evidence type="ECO:0000256" key="7">
    <source>
        <dbReference type="SAM" id="Phobius"/>
    </source>
</evidence>
<gene>
    <name evidence="8" type="primary">TMEM229B</name>
    <name evidence="8" type="ORF">BLAG_LOCUS17613</name>
</gene>
<reference evidence="8" key="1">
    <citation type="submission" date="2022-01" db="EMBL/GenBank/DDBJ databases">
        <authorList>
            <person name="Braso-Vives M."/>
        </authorList>
    </citation>
    <scope>NUCLEOTIDE SEQUENCE</scope>
</reference>
<feature type="transmembrane region" description="Helical" evidence="7">
    <location>
        <begin position="206"/>
        <end position="227"/>
    </location>
</feature>
<dbReference type="GO" id="GO:0016020">
    <property type="term" value="C:membrane"/>
    <property type="evidence" value="ECO:0007669"/>
    <property type="project" value="UniProtKB-SubCell"/>
</dbReference>
<evidence type="ECO:0000313" key="8">
    <source>
        <dbReference type="EMBL" id="CAH1262654.1"/>
    </source>
</evidence>
<dbReference type="InterPro" id="IPR010540">
    <property type="entry name" value="CmpB_TMEM229"/>
</dbReference>
<sequence length="251" mass="29170">MLLSSRLEPQAQITSPRQGPEIGSISSVFEGLLGPFPSHNPISQWKRISTHISSVLFSSLVQLSVLRGPLLALQFSLQFPRTSTMVAMPYGQEYTTRLEWYSRFYLYAVHGYVCEVMFTAAWEFVVNLNWKFPGVTSVWSLLIYGMSILVIERMYLALKDRVVLPLRLLLYLIWTYLWEFCTGYILRQFNACPWDYTPFDYDLFGLITLEYAPCWLVGLFIVERFVIGNTLKLRYQEPPRMGNGDIKNKEQ</sequence>
<feature type="transmembrane region" description="Helical" evidence="7">
    <location>
        <begin position="104"/>
        <end position="125"/>
    </location>
</feature>
<dbReference type="AlphaFoldDB" id="A0A8J9ZSB6"/>
<evidence type="ECO:0000256" key="6">
    <source>
        <dbReference type="SAM" id="MobiDB-lite"/>
    </source>
</evidence>
<keyword evidence="3 7" id="KW-0812">Transmembrane</keyword>
<feature type="transmembrane region" description="Helical" evidence="7">
    <location>
        <begin position="168"/>
        <end position="186"/>
    </location>
</feature>
<dbReference type="Proteomes" id="UP000838412">
    <property type="component" value="Chromosome 4"/>
</dbReference>
<dbReference type="PANTHER" id="PTHR31746:SF3">
    <property type="entry name" value="TRANSMEMBRANE PROTEIN 229B"/>
    <property type="match status" value="1"/>
</dbReference>
<evidence type="ECO:0000313" key="9">
    <source>
        <dbReference type="Proteomes" id="UP000838412"/>
    </source>
</evidence>
<name>A0A8J9ZSB6_BRALA</name>
<proteinExistence type="inferred from homology"/>
<evidence type="ECO:0000256" key="1">
    <source>
        <dbReference type="ARBA" id="ARBA00004141"/>
    </source>
</evidence>
<evidence type="ECO:0000256" key="3">
    <source>
        <dbReference type="ARBA" id="ARBA00022692"/>
    </source>
</evidence>
<evidence type="ECO:0000256" key="2">
    <source>
        <dbReference type="ARBA" id="ARBA00006371"/>
    </source>
</evidence>
<protein>
    <submittedName>
        <fullName evidence="8">TMEM229B protein</fullName>
    </submittedName>
</protein>
<organism evidence="8 9">
    <name type="scientific">Branchiostoma lanceolatum</name>
    <name type="common">Common lancelet</name>
    <name type="synonym">Amphioxus lanceolatum</name>
    <dbReference type="NCBI Taxonomy" id="7740"/>
    <lineage>
        <taxon>Eukaryota</taxon>
        <taxon>Metazoa</taxon>
        <taxon>Chordata</taxon>
        <taxon>Cephalochordata</taxon>
        <taxon>Leptocardii</taxon>
        <taxon>Amphioxiformes</taxon>
        <taxon>Branchiostomatidae</taxon>
        <taxon>Branchiostoma</taxon>
    </lineage>
</organism>
<dbReference type="OrthoDB" id="5946847at2759"/>
<keyword evidence="9" id="KW-1185">Reference proteome</keyword>
<keyword evidence="4 7" id="KW-1133">Transmembrane helix</keyword>
<feature type="region of interest" description="Disordered" evidence="6">
    <location>
        <begin position="1"/>
        <end position="22"/>
    </location>
</feature>
<comment type="subcellular location">
    <subcellularLocation>
        <location evidence="1">Membrane</location>
        <topology evidence="1">Multi-pass membrane protein</topology>
    </subcellularLocation>
</comment>
<comment type="similarity">
    <text evidence="2">Belongs to the TMEM229 family.</text>
</comment>
<dbReference type="Pfam" id="PF06541">
    <property type="entry name" value="ABC_trans_CmpB"/>
    <property type="match status" value="1"/>
</dbReference>